<dbReference type="AlphaFoldDB" id="A0A329QDJ7"/>
<dbReference type="SUPFAM" id="SSF53756">
    <property type="entry name" value="UDP-Glycosyltransferase/glycogen phosphorylase"/>
    <property type="match status" value="1"/>
</dbReference>
<gene>
    <name evidence="4" type="ORF">DC345_30325</name>
</gene>
<evidence type="ECO:0000256" key="2">
    <source>
        <dbReference type="ARBA" id="ARBA00022676"/>
    </source>
</evidence>
<accession>A0A329QDJ7</accession>
<organism evidence="4 5">
    <name type="scientific">Paenibacillus taichungensis</name>
    <dbReference type="NCBI Taxonomy" id="484184"/>
    <lineage>
        <taxon>Bacteria</taxon>
        <taxon>Bacillati</taxon>
        <taxon>Bacillota</taxon>
        <taxon>Bacilli</taxon>
        <taxon>Bacillales</taxon>
        <taxon>Paenibacillaceae</taxon>
        <taxon>Paenibacillus</taxon>
    </lineage>
</organism>
<comment type="caution">
    <text evidence="4">The sequence shown here is derived from an EMBL/GenBank/DDBJ whole genome shotgun (WGS) entry which is preliminary data.</text>
</comment>
<evidence type="ECO:0000256" key="1">
    <source>
        <dbReference type="ARBA" id="ARBA00009995"/>
    </source>
</evidence>
<dbReference type="FunFam" id="3.40.50.2000:FF:000072">
    <property type="entry name" value="Glycosyl transferase"/>
    <property type="match status" value="1"/>
</dbReference>
<dbReference type="PANTHER" id="PTHR48043">
    <property type="entry name" value="EG:EG0003.4 PROTEIN-RELATED"/>
    <property type="match status" value="1"/>
</dbReference>
<reference evidence="4 5" key="1">
    <citation type="submission" date="2018-04" db="EMBL/GenBank/DDBJ databases">
        <title>Paenibacillus taichungensis Genome sequencing and assembly.</title>
        <authorList>
            <person name="Xu J."/>
            <person name="Rensing C."/>
            <person name="Mazhar H.S."/>
        </authorList>
    </citation>
    <scope>NUCLEOTIDE SEQUENCE [LARGE SCALE GENOMIC DNA]</scope>
    <source>
        <strain evidence="4 5">NC1</strain>
    </source>
</reference>
<name>A0A329QDJ7_9BACL</name>
<dbReference type="GO" id="GO:0016758">
    <property type="term" value="F:hexosyltransferase activity"/>
    <property type="evidence" value="ECO:0007669"/>
    <property type="project" value="InterPro"/>
</dbReference>
<dbReference type="PANTHER" id="PTHR48043:SF145">
    <property type="entry name" value="FI06409P-RELATED"/>
    <property type="match status" value="1"/>
</dbReference>
<dbReference type="Gene3D" id="3.40.50.2000">
    <property type="entry name" value="Glycogen Phosphorylase B"/>
    <property type="match status" value="2"/>
</dbReference>
<proteinExistence type="inferred from homology"/>
<keyword evidence="3 4" id="KW-0808">Transferase</keyword>
<dbReference type="RefSeq" id="WP_113056309.1">
    <property type="nucleotide sequence ID" value="NZ_QEVW01000033.1"/>
</dbReference>
<dbReference type="InterPro" id="IPR002213">
    <property type="entry name" value="UDP_glucos_trans"/>
</dbReference>
<dbReference type="InterPro" id="IPR006326">
    <property type="entry name" value="UDPGT_MGT-like"/>
</dbReference>
<protein>
    <submittedName>
        <fullName evidence="4">Glycosyl transferase</fullName>
    </submittedName>
</protein>
<dbReference type="InterPro" id="IPR050271">
    <property type="entry name" value="UDP-glycosyltransferase"/>
</dbReference>
<evidence type="ECO:0000313" key="4">
    <source>
        <dbReference type="EMBL" id="RAW09759.1"/>
    </source>
</evidence>
<evidence type="ECO:0000256" key="3">
    <source>
        <dbReference type="ARBA" id="ARBA00022679"/>
    </source>
</evidence>
<dbReference type="GO" id="GO:0008194">
    <property type="term" value="F:UDP-glycosyltransferase activity"/>
    <property type="evidence" value="ECO:0007669"/>
    <property type="project" value="InterPro"/>
</dbReference>
<dbReference type="NCBIfam" id="TIGR01426">
    <property type="entry name" value="MGT"/>
    <property type="match status" value="1"/>
</dbReference>
<keyword evidence="2" id="KW-0328">Glycosyltransferase</keyword>
<dbReference type="Proteomes" id="UP000250642">
    <property type="component" value="Unassembled WGS sequence"/>
</dbReference>
<dbReference type="Pfam" id="PF00201">
    <property type="entry name" value="UDPGT"/>
    <property type="match status" value="1"/>
</dbReference>
<sequence length="417" mass="46231">MARVLLVVMMPAEGHINPTLGIIKELVENGDEVVYCCTEKYRTKIEALGAQFKAYSFNEATLLNNPDMKPFEIKHPYQFLYMVLKKVIQRFIPDVLNLIENETYDYLIFDSLIGWGGQILGEKLGIPAVCSTTTFVFVEPLGSGNQNQLKDDDEEVKELYNGIIEMSQQLASQFNVAVPSLADLSGHPGQLKLVYTSRYFQPMGDKLDESFVFTGPSITPRKDAPSFAKESLHVVYKQAVYISMGTILNKDLDFYKLCFTAFGDLPVQFILSSGKDTDLEPIADLIPDNFIIRPYLPQLEVLQGVDAFLTHAGMNSTSEALYYNVPLVMLPLTSDQPRVAGRVQELGAGVIVDKNNLTPDVLRTAVLEVLGNASYKEHAEVIGKTLRDAGGYKQAAMAIQDFMGNRSLSATPISSLE</sequence>
<evidence type="ECO:0000313" key="5">
    <source>
        <dbReference type="Proteomes" id="UP000250642"/>
    </source>
</evidence>
<dbReference type="CDD" id="cd03784">
    <property type="entry name" value="GT1_Gtf-like"/>
    <property type="match status" value="1"/>
</dbReference>
<dbReference type="EMBL" id="QEVW01000033">
    <property type="protein sequence ID" value="RAW09759.1"/>
    <property type="molecule type" value="Genomic_DNA"/>
</dbReference>
<comment type="similarity">
    <text evidence="1">Belongs to the UDP-glycosyltransferase family.</text>
</comment>